<name>A0A1G9BNZ4_9FLAO</name>
<dbReference type="OrthoDB" id="1443487at2"/>
<accession>A0A1G9BNZ4</accession>
<dbReference type="AlphaFoldDB" id="A0A1G9BNZ4"/>
<dbReference type="EMBL" id="FNEZ01000006">
    <property type="protein sequence ID" value="SDK41221.1"/>
    <property type="molecule type" value="Genomic_DNA"/>
</dbReference>
<dbReference type="Proteomes" id="UP000199580">
    <property type="component" value="Unassembled WGS sequence"/>
</dbReference>
<proteinExistence type="predicted"/>
<dbReference type="STRING" id="1128970.SAMN04487935_3302"/>
<organism evidence="1 2">
    <name type="scientific">Flavobacterium noncentrifugens</name>
    <dbReference type="NCBI Taxonomy" id="1128970"/>
    <lineage>
        <taxon>Bacteria</taxon>
        <taxon>Pseudomonadati</taxon>
        <taxon>Bacteroidota</taxon>
        <taxon>Flavobacteriia</taxon>
        <taxon>Flavobacteriales</taxon>
        <taxon>Flavobacteriaceae</taxon>
        <taxon>Flavobacterium</taxon>
    </lineage>
</organism>
<sequence>MITTVKDNKSLNEAIAFLENQQKSEMYLLKEHFEFTKQELNPANIVKDKIHDLKESFQSALTSPSLKGKLVKGALGIATGFLTKRFIVGPTGGIVSKIAGTALQTGFSSLLMKAPDTLENVNLGNIKEDGISMLQKGLSKLKIK</sequence>
<dbReference type="RefSeq" id="WP_091397989.1">
    <property type="nucleotide sequence ID" value="NZ_BKAI01000012.1"/>
</dbReference>
<protein>
    <submittedName>
        <fullName evidence="1">Uncharacterized protein</fullName>
    </submittedName>
</protein>
<keyword evidence="2" id="KW-1185">Reference proteome</keyword>
<evidence type="ECO:0000313" key="2">
    <source>
        <dbReference type="Proteomes" id="UP000199580"/>
    </source>
</evidence>
<evidence type="ECO:0000313" key="1">
    <source>
        <dbReference type="EMBL" id="SDK41221.1"/>
    </source>
</evidence>
<reference evidence="1 2" key="1">
    <citation type="submission" date="2016-10" db="EMBL/GenBank/DDBJ databases">
        <authorList>
            <person name="de Groot N.N."/>
        </authorList>
    </citation>
    <scope>NUCLEOTIDE SEQUENCE [LARGE SCALE GENOMIC DNA]</scope>
    <source>
        <strain evidence="1 2">CGMCC 1.10076</strain>
    </source>
</reference>
<gene>
    <name evidence="1" type="ORF">SAMN04487935_3302</name>
</gene>